<dbReference type="PANTHER" id="PTHR30590">
    <property type="entry name" value="INNER MEMBRANE PROTEIN"/>
    <property type="match status" value="1"/>
</dbReference>
<proteinExistence type="predicted"/>
<feature type="transmembrane region" description="Helical" evidence="1">
    <location>
        <begin position="368"/>
        <end position="387"/>
    </location>
</feature>
<feature type="transmembrane region" description="Helical" evidence="1">
    <location>
        <begin position="151"/>
        <end position="177"/>
    </location>
</feature>
<dbReference type="InterPro" id="IPR052529">
    <property type="entry name" value="Bact_Transport_Assoc"/>
</dbReference>
<keyword evidence="1" id="KW-0472">Membrane</keyword>
<feature type="transmembrane region" description="Helical" evidence="1">
    <location>
        <begin position="222"/>
        <end position="247"/>
    </location>
</feature>
<organism evidence="3 4">
    <name type="scientific">Brevundimonas nasdae</name>
    <dbReference type="NCBI Taxonomy" id="172043"/>
    <lineage>
        <taxon>Bacteria</taxon>
        <taxon>Pseudomonadati</taxon>
        <taxon>Pseudomonadota</taxon>
        <taxon>Alphaproteobacteria</taxon>
        <taxon>Caulobacterales</taxon>
        <taxon>Caulobacteraceae</taxon>
        <taxon>Brevundimonas</taxon>
    </lineage>
</organism>
<feature type="transmembrane region" description="Helical" evidence="1">
    <location>
        <begin position="32"/>
        <end position="52"/>
    </location>
</feature>
<name>A0A0B4CHV0_9CAUL</name>
<comment type="caution">
    <text evidence="3">The sequence shown here is derived from an EMBL/GenBank/DDBJ whole genome shotgun (WGS) entry which is preliminary data.</text>
</comment>
<dbReference type="InterPro" id="IPR007349">
    <property type="entry name" value="DUF418"/>
</dbReference>
<evidence type="ECO:0000256" key="1">
    <source>
        <dbReference type="SAM" id="Phobius"/>
    </source>
</evidence>
<feature type="transmembrane region" description="Helical" evidence="1">
    <location>
        <begin position="113"/>
        <end position="139"/>
    </location>
</feature>
<evidence type="ECO:0000313" key="4">
    <source>
        <dbReference type="Proteomes" id="UP000031166"/>
    </source>
</evidence>
<feature type="transmembrane region" description="Helical" evidence="1">
    <location>
        <begin position="81"/>
        <end position="101"/>
    </location>
</feature>
<keyword evidence="1" id="KW-1133">Transmembrane helix</keyword>
<protein>
    <recommendedName>
        <fullName evidence="2">DUF418 domain-containing protein</fullName>
    </recommendedName>
</protein>
<evidence type="ECO:0000313" key="3">
    <source>
        <dbReference type="EMBL" id="KIC60829.1"/>
    </source>
</evidence>
<dbReference type="Pfam" id="PF04235">
    <property type="entry name" value="DUF418"/>
    <property type="match status" value="1"/>
</dbReference>
<keyword evidence="1" id="KW-0812">Transmembrane</keyword>
<dbReference type="PANTHER" id="PTHR30590:SF2">
    <property type="entry name" value="INNER MEMBRANE PROTEIN"/>
    <property type="match status" value="1"/>
</dbReference>
<feature type="transmembrane region" description="Helical" evidence="1">
    <location>
        <begin position="298"/>
        <end position="317"/>
    </location>
</feature>
<dbReference type="RefSeq" id="WP_039243931.1">
    <property type="nucleotide sequence ID" value="NZ_JWSY01000003.1"/>
</dbReference>
<sequence length="414" mass="44836">MTMDDTDKDAAEILSPVAATSRIASLDVMRGLAVLGILAVNVVSFGLPVMVYQDASLSPFPVTGVNAVARWTMDVFFHQKFITLFSMLFGASIYLVGGERGDAARGKLLRRRLFWLAVIALIHGLAFWYGDVLLLYAWSGLFVMLMRSMRAGTLIGIGLGVTLLLGAMQAGATWLMVAGPPAITEAMNQGGPHYTAAMVTESIAAYRSGWAGAMGQNLQNWLLLQGASLTMFVFSTVALMMLGMGLFKAGVFSGRVPNGVYVALIGVGGAVLALLGVLEWREAMAPAGTHPTRGLAEVVASFPVFVTLAYVSLIVLATTRGAAWITAALRPVGQMAFTNYLTQTLIMTSIFYMPWGPRLFGRADYVQMWDLVLAIWALQLIWSPLWLSRFGMGPLEWVWRCLTYGRRVPISKGG</sequence>
<feature type="transmembrane region" description="Helical" evidence="1">
    <location>
        <begin position="337"/>
        <end position="356"/>
    </location>
</feature>
<feature type="transmembrane region" description="Helical" evidence="1">
    <location>
        <begin position="259"/>
        <end position="278"/>
    </location>
</feature>
<reference evidence="3 4" key="1">
    <citation type="submission" date="2014-12" db="EMBL/GenBank/DDBJ databases">
        <title>Genome sequencing of Brevundimonas nasdae TPW30.</title>
        <authorList>
            <person name="Tan P.W."/>
            <person name="Chan K.-G."/>
        </authorList>
    </citation>
    <scope>NUCLEOTIDE SEQUENCE [LARGE SCALE GENOMIC DNA]</scope>
    <source>
        <strain evidence="3 4">TPW30</strain>
    </source>
</reference>
<dbReference type="EMBL" id="JWSY01000003">
    <property type="protein sequence ID" value="KIC60829.1"/>
    <property type="molecule type" value="Genomic_DNA"/>
</dbReference>
<dbReference type="STRING" id="172043.RM53_01730"/>
<gene>
    <name evidence="3" type="ORF">RM53_01730</name>
</gene>
<dbReference type="Proteomes" id="UP000031166">
    <property type="component" value="Unassembled WGS sequence"/>
</dbReference>
<dbReference type="AlphaFoldDB" id="A0A0B4CHV0"/>
<evidence type="ECO:0000259" key="2">
    <source>
        <dbReference type="Pfam" id="PF04235"/>
    </source>
</evidence>
<accession>A0A0B4CHV0</accession>
<feature type="domain" description="DUF418" evidence="2">
    <location>
        <begin position="247"/>
        <end position="405"/>
    </location>
</feature>